<dbReference type="GO" id="GO:0004397">
    <property type="term" value="F:histidine ammonia-lyase activity"/>
    <property type="evidence" value="ECO:0007669"/>
    <property type="project" value="UniProtKB-EC"/>
</dbReference>
<dbReference type="Gene3D" id="1.10.275.10">
    <property type="entry name" value="Fumarase/aspartase (N-terminal domain)"/>
    <property type="match status" value="1"/>
</dbReference>
<dbReference type="Pfam" id="PF00221">
    <property type="entry name" value="Lyase_aromatic"/>
    <property type="match status" value="1"/>
</dbReference>
<sequence length="599" mass="64023">MWSTSWQTGIWWRAGTPERSWSTRNTSARDPSSRRCSDPAGESRHTKGLDVNAIELGDNTLTLEDFLAATRDRVPARPSAAATARMQESEAWVSAISDRMRAGETVEPIYSINTGFGSLAGKQAFDSVEDAAELSRRLIISNAGGIGRYLDEEVVRGAMFIRAASLARGHSACRPELLDRLLEMMDKGVLPAVPEFGSLGASGDLIPLAHLAIVLTRAAGEDREEESGEAHLNGEIVSGIAAMRDAGIERIVLGPKEGLALLNGTSFSTAQSALALADVETALEAAQITAAMSIEAMCGFGDAFLPQLHEARGHAGQIAVAARIRELLADSEFIDGSEHRDPVRQPPQDAYSLRCTPQVLGPVKDTLAFARGIIETEINAATDNPLVFPELPDTRTLKAVSGGNFHAQYVAFASDFIAIGATEIANIAERRLFRLTDGSLNRGLPEMLVDSEKVGMDCGYMLPQYLAAALVSDCKTLAHPDSVDSIPTSANQEDHVSMANNAGRHARQVASNVQAVIGIELLLAAQALELRLQQSGKPREALSTASRAALDLIRSTPTSDGGHVDFLTQDVVMYPRVRAAIELVRTGALQRAVAEAETA</sequence>
<reference evidence="3 4" key="1">
    <citation type="submission" date="2018-09" db="EMBL/GenBank/DDBJ databases">
        <title>Comparative genomics of Leucobacter spp.</title>
        <authorList>
            <person name="Reis A.C."/>
            <person name="Kolvenbach B.A."/>
            <person name="Corvini P.F.X."/>
            <person name="Nunes O.C."/>
        </authorList>
    </citation>
    <scope>NUCLEOTIDE SEQUENCE [LARGE SCALE GENOMIC DNA]</scope>
    <source>
        <strain evidence="3 4">TAN 31504</strain>
    </source>
</reference>
<dbReference type="SUPFAM" id="SSF48557">
    <property type="entry name" value="L-aspartase-like"/>
    <property type="match status" value="1"/>
</dbReference>
<dbReference type="Gene3D" id="1.20.200.10">
    <property type="entry name" value="Fumarase/aspartase (Central domain)"/>
    <property type="match status" value="1"/>
</dbReference>
<dbReference type="EMBL" id="QYAC01000003">
    <property type="protein sequence ID" value="MBL3679122.1"/>
    <property type="molecule type" value="Genomic_DNA"/>
</dbReference>
<feature type="region of interest" description="Disordered" evidence="2">
    <location>
        <begin position="17"/>
        <end position="46"/>
    </location>
</feature>
<keyword evidence="1 3" id="KW-0456">Lyase</keyword>
<protein>
    <submittedName>
        <fullName evidence="3">Histidine ammonia-lyase</fullName>
        <ecNumber evidence="3">4.3.1.3</ecNumber>
    </submittedName>
</protein>
<evidence type="ECO:0000256" key="1">
    <source>
        <dbReference type="ARBA" id="ARBA00023239"/>
    </source>
</evidence>
<dbReference type="InterPro" id="IPR022313">
    <property type="entry name" value="Phe/His_NH3-lyase_AS"/>
</dbReference>
<dbReference type="PROSITE" id="PS00488">
    <property type="entry name" value="PAL_HISTIDASE"/>
    <property type="match status" value="1"/>
</dbReference>
<accession>A0ABS1SEZ5</accession>
<dbReference type="PANTHER" id="PTHR10362">
    <property type="entry name" value="HISTIDINE AMMONIA-LYASE"/>
    <property type="match status" value="1"/>
</dbReference>
<name>A0ABS1SEZ5_9MICO</name>
<keyword evidence="4" id="KW-1185">Reference proteome</keyword>
<feature type="compositionally biased region" description="Basic and acidic residues" evidence="2">
    <location>
        <begin position="31"/>
        <end position="46"/>
    </location>
</feature>
<proteinExistence type="predicted"/>
<evidence type="ECO:0000256" key="2">
    <source>
        <dbReference type="SAM" id="MobiDB-lite"/>
    </source>
</evidence>
<dbReference type="NCBIfam" id="NF006871">
    <property type="entry name" value="PRK09367.1"/>
    <property type="match status" value="1"/>
</dbReference>
<dbReference type="CDD" id="cd00332">
    <property type="entry name" value="PAL-HAL"/>
    <property type="match status" value="1"/>
</dbReference>
<dbReference type="EC" id="4.3.1.3" evidence="3"/>
<organism evidence="3 4">
    <name type="scientific">Leucobacter chromiireducens subsp. solipictus</name>
    <dbReference type="NCBI Taxonomy" id="398235"/>
    <lineage>
        <taxon>Bacteria</taxon>
        <taxon>Bacillati</taxon>
        <taxon>Actinomycetota</taxon>
        <taxon>Actinomycetes</taxon>
        <taxon>Micrococcales</taxon>
        <taxon>Microbacteriaceae</taxon>
        <taxon>Leucobacter</taxon>
    </lineage>
</organism>
<comment type="caution">
    <text evidence="3">The sequence shown here is derived from an EMBL/GenBank/DDBJ whole genome shotgun (WGS) entry which is preliminary data.</text>
</comment>
<feature type="compositionally biased region" description="Polar residues" evidence="2">
    <location>
        <begin position="19"/>
        <end position="30"/>
    </location>
</feature>
<dbReference type="InterPro" id="IPR024083">
    <property type="entry name" value="Fumarase/histidase_N"/>
</dbReference>
<evidence type="ECO:0000313" key="3">
    <source>
        <dbReference type="EMBL" id="MBL3679122.1"/>
    </source>
</evidence>
<dbReference type="InterPro" id="IPR001106">
    <property type="entry name" value="Aromatic_Lyase"/>
</dbReference>
<dbReference type="Proteomes" id="UP001645859">
    <property type="component" value="Unassembled WGS sequence"/>
</dbReference>
<evidence type="ECO:0000313" key="4">
    <source>
        <dbReference type="Proteomes" id="UP001645859"/>
    </source>
</evidence>
<dbReference type="InterPro" id="IPR008948">
    <property type="entry name" value="L-Aspartase-like"/>
</dbReference>
<gene>
    <name evidence="3" type="ORF">D3230_07395</name>
</gene>